<dbReference type="InterPro" id="IPR002877">
    <property type="entry name" value="RNA_MeTrfase_FtsJ_dom"/>
</dbReference>
<dbReference type="SUPFAM" id="SSF53335">
    <property type="entry name" value="S-adenosyl-L-methionine-dependent methyltransferases"/>
    <property type="match status" value="1"/>
</dbReference>
<evidence type="ECO:0000313" key="3">
    <source>
        <dbReference type="Proteomes" id="UP000815325"/>
    </source>
</evidence>
<feature type="domain" description="Ribosomal RNA methyltransferase FtsJ" evidence="1">
    <location>
        <begin position="147"/>
        <end position="202"/>
    </location>
</feature>
<protein>
    <recommendedName>
        <fullName evidence="1">Ribosomal RNA methyltransferase FtsJ domain-containing protein</fullName>
    </recommendedName>
</protein>
<dbReference type="Gene3D" id="3.40.50.150">
    <property type="entry name" value="Vaccinia Virus protein VP39"/>
    <property type="match status" value="1"/>
</dbReference>
<comment type="caution">
    <text evidence="2">The sequence shown here is derived from an EMBL/GenBank/DDBJ whole genome shotgun (WGS) entry which is preliminary data.</text>
</comment>
<keyword evidence="3" id="KW-1185">Reference proteome</keyword>
<evidence type="ECO:0000313" key="2">
    <source>
        <dbReference type="EMBL" id="KAF5828923.1"/>
    </source>
</evidence>
<dbReference type="EMBL" id="MU070226">
    <property type="protein sequence ID" value="KAF5828923.1"/>
    <property type="molecule type" value="Genomic_DNA"/>
</dbReference>
<dbReference type="Pfam" id="PF01728">
    <property type="entry name" value="FtsJ"/>
    <property type="match status" value="1"/>
</dbReference>
<name>A0ABQ7G2U5_DUNSA</name>
<dbReference type="Proteomes" id="UP000815325">
    <property type="component" value="Unassembled WGS sequence"/>
</dbReference>
<evidence type="ECO:0000259" key="1">
    <source>
        <dbReference type="Pfam" id="PF01728"/>
    </source>
</evidence>
<gene>
    <name evidence="2" type="ORF">DUNSADRAFT_16815</name>
</gene>
<sequence length="218" mass="24447">MDPVKAPSSVLKIQAQNWNVSCTAAWRDSMLERAVEKTAVCYWCVHTSVRQRIHDCVVLELRPHMYGKGCKSGELRGLGRSDAQSFRTHLLPSLGQKTRKPTNSGERGVNDVELSLELAGMALHLSTGYYYDAYGDAFLQQMGCRHTGSLKPGGALLMKIYEGAGTNEFIRDMQKYFNKVVRMRVDASRSMSREFYAVGLGRKKPLPTEKVSREACTF</sequence>
<dbReference type="InterPro" id="IPR029063">
    <property type="entry name" value="SAM-dependent_MTases_sf"/>
</dbReference>
<proteinExistence type="predicted"/>
<accession>A0ABQ7G2U5</accession>
<organism evidence="2 3">
    <name type="scientific">Dunaliella salina</name>
    <name type="common">Green alga</name>
    <name type="synonym">Protococcus salinus</name>
    <dbReference type="NCBI Taxonomy" id="3046"/>
    <lineage>
        <taxon>Eukaryota</taxon>
        <taxon>Viridiplantae</taxon>
        <taxon>Chlorophyta</taxon>
        <taxon>core chlorophytes</taxon>
        <taxon>Chlorophyceae</taxon>
        <taxon>CS clade</taxon>
        <taxon>Chlamydomonadales</taxon>
        <taxon>Dunaliellaceae</taxon>
        <taxon>Dunaliella</taxon>
    </lineage>
</organism>
<reference evidence="2" key="1">
    <citation type="submission" date="2017-08" db="EMBL/GenBank/DDBJ databases">
        <authorList>
            <person name="Polle J.E."/>
            <person name="Barry K."/>
            <person name="Cushman J."/>
            <person name="Schmutz J."/>
            <person name="Tran D."/>
            <person name="Hathwaick L.T."/>
            <person name="Yim W.C."/>
            <person name="Jenkins J."/>
            <person name="Mckie-Krisberg Z.M."/>
            <person name="Prochnik S."/>
            <person name="Lindquist E."/>
            <person name="Dockter R.B."/>
            <person name="Adam C."/>
            <person name="Molina H."/>
            <person name="Bunkerborg J."/>
            <person name="Jin E."/>
            <person name="Buchheim M."/>
            <person name="Magnuson J."/>
        </authorList>
    </citation>
    <scope>NUCLEOTIDE SEQUENCE</scope>
    <source>
        <strain evidence="2">CCAP 19/18</strain>
    </source>
</reference>